<dbReference type="Proteomes" id="UP001152531">
    <property type="component" value="Unassembled WGS sequence"/>
</dbReference>
<accession>A0ACA9Y8Q2</accession>
<protein>
    <submittedName>
        <fullName evidence="1">D-amino-acid oxidase</fullName>
    </submittedName>
</protein>
<gene>
    <name evidence="1" type="ORF">CLIB1444_06S01354</name>
</gene>
<sequence length="328" mass="36512">MSITVIGAGILGLYTVFELLEEGIDPKSINMVAQYIPGDQSPDYTSPYAGAYFSLTIGEESLPLSSYTYEKLEVLKSKLGDNCGLGKCWSTEYQHEPLEEDYLKKLSFANYEIVESSDPRIAHGVKYMAWVFNPPKFTQSIMKYVLDKGVSLEVKRLNHIKEINTPIIFNCSGNGAKKLGGVEDSTCYPVRGQVVVIRAPHINECVSFWSEDESTYIIKRPDSNTDECILGGFYQDNVGDMSTYGFETKDILERTSSIYPKILNGGTIDDLQILRVVAGLRPGRKDGPRIEVEKIETGHIIHNYGAEGSGYLFGLGMAHKAVKKFLEI</sequence>
<proteinExistence type="predicted"/>
<organism evidence="1 2">
    <name type="scientific">[Candida] jaroonii</name>
    <dbReference type="NCBI Taxonomy" id="467808"/>
    <lineage>
        <taxon>Eukaryota</taxon>
        <taxon>Fungi</taxon>
        <taxon>Dikarya</taxon>
        <taxon>Ascomycota</taxon>
        <taxon>Saccharomycotina</taxon>
        <taxon>Pichiomycetes</taxon>
        <taxon>Debaryomycetaceae</taxon>
        <taxon>Yamadazyma</taxon>
    </lineage>
</organism>
<dbReference type="EMBL" id="CALSDN010000006">
    <property type="protein sequence ID" value="CAH6721404.1"/>
    <property type="molecule type" value="Genomic_DNA"/>
</dbReference>
<name>A0ACA9Y8Q2_9ASCO</name>
<keyword evidence="2" id="KW-1185">Reference proteome</keyword>
<comment type="caution">
    <text evidence="1">The sequence shown here is derived from an EMBL/GenBank/DDBJ whole genome shotgun (WGS) entry which is preliminary data.</text>
</comment>
<evidence type="ECO:0000313" key="2">
    <source>
        <dbReference type="Proteomes" id="UP001152531"/>
    </source>
</evidence>
<evidence type="ECO:0000313" key="1">
    <source>
        <dbReference type="EMBL" id="CAH6721404.1"/>
    </source>
</evidence>
<reference evidence="1" key="1">
    <citation type="submission" date="2022-06" db="EMBL/GenBank/DDBJ databases">
        <authorList>
            <person name="Legras J.-L."/>
            <person name="Devillers H."/>
            <person name="Grondin C."/>
        </authorList>
    </citation>
    <scope>NUCLEOTIDE SEQUENCE</scope>
    <source>
        <strain evidence="1">CLIB 1444</strain>
    </source>
</reference>